<sequence length="137" mass="14345">MVSFPSLDEDDVVAAAARGGALRLKYFLESVVASGALCMWGDDEGMSLMEDGDGDVVVPVWSHPAFAEREMRSSAEPGEGVIPLELGRFLDVTLPSIQEQGLGLAVFPVDDRIAATLTPAQFRSKIAAASPPPGGDG</sequence>
<keyword evidence="2" id="KW-1185">Reference proteome</keyword>
<proteinExistence type="predicted"/>
<dbReference type="Proteomes" id="UP000272729">
    <property type="component" value="Unassembled WGS sequence"/>
</dbReference>
<organism evidence="1 2">
    <name type="scientific">Saccharothrix variisporea</name>
    <dbReference type="NCBI Taxonomy" id="543527"/>
    <lineage>
        <taxon>Bacteria</taxon>
        <taxon>Bacillati</taxon>
        <taxon>Actinomycetota</taxon>
        <taxon>Actinomycetes</taxon>
        <taxon>Pseudonocardiales</taxon>
        <taxon>Pseudonocardiaceae</taxon>
        <taxon>Saccharothrix</taxon>
    </lineage>
</organism>
<evidence type="ECO:0000313" key="1">
    <source>
        <dbReference type="EMBL" id="RKT74076.1"/>
    </source>
</evidence>
<dbReference type="AlphaFoldDB" id="A0A495XMD0"/>
<name>A0A495XMD0_9PSEU</name>
<dbReference type="Pfam" id="PF11042">
    <property type="entry name" value="DUF2750"/>
    <property type="match status" value="1"/>
</dbReference>
<dbReference type="InterPro" id="IPR021284">
    <property type="entry name" value="DUF2750"/>
</dbReference>
<reference evidence="1 2" key="1">
    <citation type="submission" date="2018-10" db="EMBL/GenBank/DDBJ databases">
        <title>Sequencing the genomes of 1000 actinobacteria strains.</title>
        <authorList>
            <person name="Klenk H.-P."/>
        </authorList>
    </citation>
    <scope>NUCLEOTIDE SEQUENCE [LARGE SCALE GENOMIC DNA]</scope>
    <source>
        <strain evidence="1 2">DSM 43911</strain>
    </source>
</reference>
<accession>A0A495XMD0</accession>
<evidence type="ECO:0000313" key="2">
    <source>
        <dbReference type="Proteomes" id="UP000272729"/>
    </source>
</evidence>
<protein>
    <submittedName>
        <fullName evidence="1">Uncharacterized protein DUF2750</fullName>
    </submittedName>
</protein>
<gene>
    <name evidence="1" type="ORF">DFJ66_7418</name>
</gene>
<dbReference type="EMBL" id="RBXR01000001">
    <property type="protein sequence ID" value="RKT74076.1"/>
    <property type="molecule type" value="Genomic_DNA"/>
</dbReference>
<comment type="caution">
    <text evidence="1">The sequence shown here is derived from an EMBL/GenBank/DDBJ whole genome shotgun (WGS) entry which is preliminary data.</text>
</comment>